<dbReference type="InterPro" id="IPR002173">
    <property type="entry name" value="Carboh/pur_kinase_PfkB_CS"/>
</dbReference>
<keyword evidence="3 5" id="KW-0418">Kinase</keyword>
<reference evidence="6" key="1">
    <citation type="submission" date="2016-07" db="EMBL/GenBank/DDBJ databases">
        <authorList>
            <person name="Florea S."/>
            <person name="Webb J.S."/>
            <person name="Jaromczyk J."/>
            <person name="Schardl C.L."/>
        </authorList>
    </citation>
    <scope>NUCLEOTIDE SEQUENCE [LARGE SCALE GENOMIC DNA]</scope>
    <source>
        <strain evidence="6">KCTC 42131</strain>
    </source>
</reference>
<keyword evidence="2" id="KW-0808">Transferase</keyword>
<evidence type="ECO:0000256" key="1">
    <source>
        <dbReference type="ARBA" id="ARBA00010688"/>
    </source>
</evidence>
<evidence type="ECO:0000256" key="3">
    <source>
        <dbReference type="ARBA" id="ARBA00022777"/>
    </source>
</evidence>
<feature type="domain" description="Carbohydrate kinase PfkB" evidence="4">
    <location>
        <begin position="60"/>
        <end position="318"/>
    </location>
</feature>
<gene>
    <name evidence="5" type="ORF">PHACT_12150</name>
</gene>
<evidence type="ECO:0000259" key="4">
    <source>
        <dbReference type="Pfam" id="PF00294"/>
    </source>
</evidence>
<dbReference type="PROSITE" id="PS00584">
    <property type="entry name" value="PFKB_KINASES_2"/>
    <property type="match status" value="1"/>
</dbReference>
<evidence type="ECO:0000313" key="6">
    <source>
        <dbReference type="Proteomes" id="UP000175669"/>
    </source>
</evidence>
<dbReference type="CDD" id="cd01168">
    <property type="entry name" value="adenosine_kinase"/>
    <property type="match status" value="1"/>
</dbReference>
<dbReference type="AlphaFoldDB" id="A0A1E8CN15"/>
<dbReference type="InterPro" id="IPR011611">
    <property type="entry name" value="PfkB_dom"/>
</dbReference>
<dbReference type="RefSeq" id="WP_070118011.1">
    <property type="nucleotide sequence ID" value="NZ_CAXATG010000008.1"/>
</dbReference>
<proteinExistence type="inferred from homology"/>
<protein>
    <submittedName>
        <fullName evidence="5">Sugar kinase</fullName>
    </submittedName>
</protein>
<organism evidence="5 6">
    <name type="scientific">Pseudohongiella acticola</name>
    <dbReference type="NCBI Taxonomy" id="1524254"/>
    <lineage>
        <taxon>Bacteria</taxon>
        <taxon>Pseudomonadati</taxon>
        <taxon>Pseudomonadota</taxon>
        <taxon>Gammaproteobacteria</taxon>
        <taxon>Pseudomonadales</taxon>
        <taxon>Pseudohongiellaceae</taxon>
        <taxon>Pseudohongiella</taxon>
    </lineage>
</organism>
<dbReference type="InterPro" id="IPR029056">
    <property type="entry name" value="Ribokinase-like"/>
</dbReference>
<dbReference type="Pfam" id="PF00294">
    <property type="entry name" value="PfkB"/>
    <property type="match status" value="1"/>
</dbReference>
<dbReference type="PANTHER" id="PTHR43320">
    <property type="entry name" value="SUGAR KINASE"/>
    <property type="match status" value="1"/>
</dbReference>
<name>A0A1E8CN15_9GAMM</name>
<dbReference type="Gene3D" id="3.30.1110.10">
    <property type="match status" value="1"/>
</dbReference>
<dbReference type="GO" id="GO:0016301">
    <property type="term" value="F:kinase activity"/>
    <property type="evidence" value="ECO:0007669"/>
    <property type="project" value="UniProtKB-KW"/>
</dbReference>
<dbReference type="OrthoDB" id="9813569at2"/>
<dbReference type="Gene3D" id="3.40.1190.20">
    <property type="match status" value="1"/>
</dbReference>
<dbReference type="STRING" id="1524254.PHACT_12150"/>
<dbReference type="SUPFAM" id="SSF53613">
    <property type="entry name" value="Ribokinase-like"/>
    <property type="match status" value="1"/>
</dbReference>
<comment type="similarity">
    <text evidence="1">Belongs to the carbohydrate kinase PfkB family.</text>
</comment>
<evidence type="ECO:0000256" key="2">
    <source>
        <dbReference type="ARBA" id="ARBA00022679"/>
    </source>
</evidence>
<dbReference type="EMBL" id="MASR01000001">
    <property type="protein sequence ID" value="OFE13793.1"/>
    <property type="molecule type" value="Genomic_DNA"/>
</dbReference>
<sequence>MNHYDVYGIGNALVDKEFEVEDSFFAEAGIEKGFMTLIEEDKQQQLLDLLASRYPLKKQAGGGSAANSLYALSQFGGKAFYSCKVANDEPGDFYMAELGDHNIETNLLPQRETGTTGRCVVMVTPDAERTMLTHLGISQYVSEQELKTESVKQAKYIYIEGYLVTSDSARAAAKRLKQIAEDSQVKTAMTFSDPAMVEYFKAGVNEVLGEGVDLLFCNEKEAMTWADEENFDAACSKLKTIARQFAVTRGARGARLFDGDNYIDIAAHNVKAVDTNGAGDMFSGAFMYGLTQGMSFQRAGELASLAAATVVSEFGPRLTPDAHGKVLQAFNAA</sequence>
<dbReference type="PANTHER" id="PTHR43320:SF3">
    <property type="entry name" value="CARBOHYDRATE KINASE PFKB DOMAIN-CONTAINING PROTEIN"/>
    <property type="match status" value="1"/>
</dbReference>
<dbReference type="Proteomes" id="UP000175669">
    <property type="component" value="Unassembled WGS sequence"/>
</dbReference>
<keyword evidence="6" id="KW-1185">Reference proteome</keyword>
<evidence type="ECO:0000313" key="5">
    <source>
        <dbReference type="EMBL" id="OFE13793.1"/>
    </source>
</evidence>
<dbReference type="InterPro" id="IPR052700">
    <property type="entry name" value="Carb_kinase_PfkB-like"/>
</dbReference>
<accession>A0A1E8CN15</accession>
<comment type="caution">
    <text evidence="5">The sequence shown here is derived from an EMBL/GenBank/DDBJ whole genome shotgun (WGS) entry which is preliminary data.</text>
</comment>